<accession>A0A8R2H5C4</accession>
<organism evidence="1 2">
    <name type="scientific">Acyrthosiphon pisum</name>
    <name type="common">Pea aphid</name>
    <dbReference type="NCBI Taxonomy" id="7029"/>
    <lineage>
        <taxon>Eukaryota</taxon>
        <taxon>Metazoa</taxon>
        <taxon>Ecdysozoa</taxon>
        <taxon>Arthropoda</taxon>
        <taxon>Hexapoda</taxon>
        <taxon>Insecta</taxon>
        <taxon>Pterygota</taxon>
        <taxon>Neoptera</taxon>
        <taxon>Paraneoptera</taxon>
        <taxon>Hemiptera</taxon>
        <taxon>Sternorrhyncha</taxon>
        <taxon>Aphidomorpha</taxon>
        <taxon>Aphidoidea</taxon>
        <taxon>Aphididae</taxon>
        <taxon>Macrosiphini</taxon>
        <taxon>Acyrthosiphon</taxon>
    </lineage>
</organism>
<reference evidence="1" key="2">
    <citation type="submission" date="2022-06" db="UniProtKB">
        <authorList>
            <consortium name="EnsemblMetazoa"/>
        </authorList>
    </citation>
    <scope>IDENTIFICATION</scope>
</reference>
<protein>
    <submittedName>
        <fullName evidence="1">Uncharacterized protein</fullName>
    </submittedName>
</protein>
<name>A0A8R2H5C4_ACYPI</name>
<dbReference type="RefSeq" id="XP_016656043.1">
    <property type="nucleotide sequence ID" value="XM_016800554.1"/>
</dbReference>
<evidence type="ECO:0000313" key="2">
    <source>
        <dbReference type="Proteomes" id="UP000007819"/>
    </source>
</evidence>
<reference evidence="2" key="1">
    <citation type="submission" date="2010-06" db="EMBL/GenBank/DDBJ databases">
        <authorList>
            <person name="Jiang H."/>
            <person name="Abraham K."/>
            <person name="Ali S."/>
            <person name="Alsbrooks S.L."/>
            <person name="Anim B.N."/>
            <person name="Anosike U.S."/>
            <person name="Attaway T."/>
            <person name="Bandaranaike D.P."/>
            <person name="Battles P.K."/>
            <person name="Bell S.N."/>
            <person name="Bell A.V."/>
            <person name="Beltran B."/>
            <person name="Bickham C."/>
            <person name="Bustamante Y."/>
            <person name="Caleb T."/>
            <person name="Canada A."/>
            <person name="Cardenas V."/>
            <person name="Carter K."/>
            <person name="Chacko J."/>
            <person name="Chandrabose M.N."/>
            <person name="Chavez D."/>
            <person name="Chavez A."/>
            <person name="Chen L."/>
            <person name="Chu H.-S."/>
            <person name="Claassen K.J."/>
            <person name="Cockrell R."/>
            <person name="Collins M."/>
            <person name="Cooper J.A."/>
            <person name="Cree A."/>
            <person name="Curry S.M."/>
            <person name="Da Y."/>
            <person name="Dao M.D."/>
            <person name="Das B."/>
            <person name="Davila M.-L."/>
            <person name="Davy-Carroll L."/>
            <person name="Denson S."/>
            <person name="Dinh H."/>
            <person name="Ebong V.E."/>
            <person name="Edwards J.R."/>
            <person name="Egan A."/>
            <person name="El-Daye J."/>
            <person name="Escobedo L."/>
            <person name="Fernandez S."/>
            <person name="Fernando P.R."/>
            <person name="Flagg N."/>
            <person name="Forbes L.D."/>
            <person name="Fowler R.G."/>
            <person name="Fu Q."/>
            <person name="Gabisi R.A."/>
            <person name="Ganer J."/>
            <person name="Garbino Pronczuk A."/>
            <person name="Garcia R.M."/>
            <person name="Garner T."/>
            <person name="Garrett T.E."/>
            <person name="Gonzalez D.A."/>
            <person name="Hamid H."/>
            <person name="Hawkins E.S."/>
            <person name="Hirani K."/>
            <person name="Hogues M.E."/>
            <person name="Hollins B."/>
            <person name="Hsiao C.-H."/>
            <person name="Jabil R."/>
            <person name="James M.L."/>
            <person name="Jhangiani S.N."/>
            <person name="Johnson B."/>
            <person name="Johnson Q."/>
            <person name="Joshi V."/>
            <person name="Kalu J.B."/>
            <person name="Kam C."/>
            <person name="Kashfia A."/>
            <person name="Keebler J."/>
            <person name="Kisamo H."/>
            <person name="Kovar C.L."/>
            <person name="Lago L.A."/>
            <person name="Lai C.-Y."/>
            <person name="Laidlaw J."/>
            <person name="Lara F."/>
            <person name="Le T.-K."/>
            <person name="Lee S.L."/>
            <person name="Legall F.H."/>
            <person name="Lemon S.J."/>
            <person name="Lewis L.R."/>
            <person name="Li B."/>
            <person name="Liu Y."/>
            <person name="Liu Y.-S."/>
            <person name="Lopez J."/>
            <person name="Lozado R.J."/>
            <person name="Lu J."/>
            <person name="Madu R.C."/>
            <person name="Maheshwari M."/>
            <person name="Maheshwari R."/>
            <person name="Malloy K."/>
            <person name="Martinez E."/>
            <person name="Mathew T."/>
            <person name="Mercado I.C."/>
            <person name="Mercado C."/>
            <person name="Meyer B."/>
            <person name="Montgomery K."/>
            <person name="Morgan M.B."/>
            <person name="Munidasa M."/>
            <person name="Nazareth L.V."/>
            <person name="Nelson J."/>
            <person name="Ng B.M."/>
            <person name="Nguyen N.B."/>
            <person name="Nguyen P.Q."/>
            <person name="Nguyen T."/>
            <person name="Obregon M."/>
            <person name="Okwuonu G.O."/>
            <person name="Onwere C.G."/>
            <person name="Orozco G."/>
            <person name="Parra A."/>
            <person name="Patel S."/>
            <person name="Patil S."/>
            <person name="Perez A."/>
            <person name="Perez Y."/>
            <person name="Pham C."/>
            <person name="Primus E.L."/>
            <person name="Pu L.-L."/>
            <person name="Puazo M."/>
            <person name="Qin X."/>
            <person name="Quiroz J.B."/>
            <person name="Reese J."/>
            <person name="Richards S."/>
            <person name="Rives C.M."/>
            <person name="Robberts R."/>
            <person name="Ruiz S.J."/>
            <person name="Ruiz M.J."/>
            <person name="Santibanez J."/>
            <person name="Schneider B.W."/>
            <person name="Sisson I."/>
            <person name="Smith M."/>
            <person name="Sodergren E."/>
            <person name="Song X.-Z."/>
            <person name="Song B.B."/>
            <person name="Summersgill H."/>
            <person name="Thelus R."/>
            <person name="Thornton R.D."/>
            <person name="Trejos Z.Y."/>
            <person name="Usmani K."/>
            <person name="Vattathil S."/>
            <person name="Villasana D."/>
            <person name="Walker D.L."/>
            <person name="Wang S."/>
            <person name="Wang K."/>
            <person name="White C.S."/>
            <person name="Williams A.C."/>
            <person name="Williamson J."/>
            <person name="Wilson K."/>
            <person name="Woghiren I.O."/>
            <person name="Woodworth J.R."/>
            <person name="Worley K.C."/>
            <person name="Wright R.A."/>
            <person name="Wu W."/>
            <person name="Young L."/>
            <person name="Zhang L."/>
            <person name="Zhang J."/>
            <person name="Zhu Y."/>
            <person name="Muzny D.M."/>
            <person name="Weinstock G."/>
            <person name="Gibbs R.A."/>
        </authorList>
    </citation>
    <scope>NUCLEOTIDE SEQUENCE [LARGE SCALE GENOMIC DNA]</scope>
    <source>
        <strain evidence="2">LSR1</strain>
    </source>
</reference>
<dbReference type="Proteomes" id="UP000007819">
    <property type="component" value="Unassembled WGS sequence"/>
</dbReference>
<dbReference type="EnsemblMetazoa" id="XM_016800553.2">
    <property type="protein sequence ID" value="XP_016656042.1"/>
    <property type="gene ID" value="LOC100570586"/>
</dbReference>
<dbReference type="KEGG" id="api:100570586"/>
<keyword evidence="2" id="KW-1185">Reference proteome</keyword>
<dbReference type="RefSeq" id="XP_016656042.1">
    <property type="nucleotide sequence ID" value="XM_016800553.1"/>
</dbReference>
<dbReference type="AlphaFoldDB" id="A0A8R2H5C4"/>
<dbReference type="EnsemblMetazoa" id="XM_016800554.2">
    <property type="protein sequence ID" value="XP_016656043.1"/>
    <property type="gene ID" value="LOC100570586"/>
</dbReference>
<evidence type="ECO:0000313" key="1">
    <source>
        <dbReference type="EnsemblMetazoa" id="XP_016656043.1"/>
    </source>
</evidence>
<sequence length="112" mass="13355">MSSDKKPLVKRVQAPYYFIKKRKGNEPFLFEELISFLRLHFRDNDIYFYDAKKSQEFVKALRLAFDVVHDDGDGDRLSKIEEIYFYGSSSSGYHIMDKEEDKDPKRGEFFHV</sequence>
<proteinExistence type="predicted"/>
<dbReference type="GeneID" id="100570586"/>